<keyword evidence="1" id="KW-0678">Repressor</keyword>
<organism evidence="5 6">
    <name type="scientific">Alkalicoccobacillus murimartini</name>
    <dbReference type="NCBI Taxonomy" id="171685"/>
    <lineage>
        <taxon>Bacteria</taxon>
        <taxon>Bacillati</taxon>
        <taxon>Bacillota</taxon>
        <taxon>Bacilli</taxon>
        <taxon>Bacillales</taxon>
        <taxon>Bacillaceae</taxon>
        <taxon>Alkalicoccobacillus</taxon>
    </lineage>
</organism>
<accession>A0ABT9YMQ8</accession>
<comment type="caution">
    <text evidence="5">The sequence shown here is derived from an EMBL/GenBank/DDBJ whole genome shotgun (WGS) entry which is preliminary data.</text>
</comment>
<dbReference type="InterPro" id="IPR001647">
    <property type="entry name" value="HTH_TetR"/>
</dbReference>
<proteinExistence type="predicted"/>
<dbReference type="PANTHER" id="PTHR43479">
    <property type="entry name" value="ACREF/ENVCD OPERON REPRESSOR-RELATED"/>
    <property type="match status" value="1"/>
</dbReference>
<dbReference type="SUPFAM" id="SSF48498">
    <property type="entry name" value="Tetracyclin repressor-like, C-terminal domain"/>
    <property type="match status" value="1"/>
</dbReference>
<keyword evidence="2 3" id="KW-0238">DNA-binding</keyword>
<dbReference type="Proteomes" id="UP001225034">
    <property type="component" value="Unassembled WGS sequence"/>
</dbReference>
<dbReference type="EMBL" id="JAUSUA010000009">
    <property type="protein sequence ID" value="MDQ0209170.1"/>
    <property type="molecule type" value="Genomic_DNA"/>
</dbReference>
<dbReference type="SUPFAM" id="SSF46689">
    <property type="entry name" value="Homeodomain-like"/>
    <property type="match status" value="1"/>
</dbReference>
<keyword evidence="6" id="KW-1185">Reference proteome</keyword>
<dbReference type="InterPro" id="IPR036271">
    <property type="entry name" value="Tet_transcr_reg_TetR-rel_C_sf"/>
</dbReference>
<evidence type="ECO:0000313" key="5">
    <source>
        <dbReference type="EMBL" id="MDQ0209170.1"/>
    </source>
</evidence>
<gene>
    <name evidence="5" type="ORF">J2S05_004010</name>
</gene>
<sequence>MSNRIDRKRKLLDSAQTLIARDGYHSTKVSSIVKHAEVAQGTFYWHFKNKSAIMLEILNEGEQMLMEVIKQGYRKTPGSIEDMILSSEKLMTDIFTFVKENSEFLKLLLESGRDVDRVIQDQVNNIHYHMEDAFKQNILRAKEFGMLKNTGSTDMQAIMLTSFVRGIMHRWLFDDEDLMNLNPQELAKEVVQFEFFGLHGGRIASN</sequence>
<reference evidence="5 6" key="1">
    <citation type="submission" date="2023-07" db="EMBL/GenBank/DDBJ databases">
        <title>Genomic Encyclopedia of Type Strains, Phase IV (KMG-IV): sequencing the most valuable type-strain genomes for metagenomic binning, comparative biology and taxonomic classification.</title>
        <authorList>
            <person name="Goeker M."/>
        </authorList>
    </citation>
    <scope>NUCLEOTIDE SEQUENCE [LARGE SCALE GENOMIC DNA]</scope>
    <source>
        <strain evidence="5 6">DSM 19154</strain>
    </source>
</reference>
<dbReference type="Pfam" id="PF00440">
    <property type="entry name" value="TetR_N"/>
    <property type="match status" value="1"/>
</dbReference>
<feature type="DNA-binding region" description="H-T-H motif" evidence="3">
    <location>
        <begin position="28"/>
        <end position="47"/>
    </location>
</feature>
<dbReference type="InterPro" id="IPR009057">
    <property type="entry name" value="Homeodomain-like_sf"/>
</dbReference>
<dbReference type="RefSeq" id="WP_306985835.1">
    <property type="nucleotide sequence ID" value="NZ_JAUSUA010000009.1"/>
</dbReference>
<name>A0ABT9YMQ8_9BACI</name>
<evidence type="ECO:0000256" key="3">
    <source>
        <dbReference type="PROSITE-ProRule" id="PRU00335"/>
    </source>
</evidence>
<dbReference type="InterPro" id="IPR050624">
    <property type="entry name" value="HTH-type_Tx_Regulator"/>
</dbReference>
<evidence type="ECO:0000259" key="4">
    <source>
        <dbReference type="PROSITE" id="PS50977"/>
    </source>
</evidence>
<evidence type="ECO:0000256" key="2">
    <source>
        <dbReference type="ARBA" id="ARBA00023125"/>
    </source>
</evidence>
<evidence type="ECO:0000256" key="1">
    <source>
        <dbReference type="ARBA" id="ARBA00022491"/>
    </source>
</evidence>
<dbReference type="PRINTS" id="PR00455">
    <property type="entry name" value="HTHTETR"/>
</dbReference>
<dbReference type="PROSITE" id="PS50977">
    <property type="entry name" value="HTH_TETR_2"/>
    <property type="match status" value="1"/>
</dbReference>
<protein>
    <submittedName>
        <fullName evidence="5">AcrR family transcriptional regulator</fullName>
    </submittedName>
</protein>
<evidence type="ECO:0000313" key="6">
    <source>
        <dbReference type="Proteomes" id="UP001225034"/>
    </source>
</evidence>
<feature type="domain" description="HTH tetR-type" evidence="4">
    <location>
        <begin position="5"/>
        <end position="65"/>
    </location>
</feature>
<dbReference type="PANTHER" id="PTHR43479:SF11">
    <property type="entry name" value="ACREF_ENVCD OPERON REPRESSOR-RELATED"/>
    <property type="match status" value="1"/>
</dbReference>
<dbReference type="Gene3D" id="1.10.357.10">
    <property type="entry name" value="Tetracycline Repressor, domain 2"/>
    <property type="match status" value="1"/>
</dbReference>